<evidence type="ECO:0000313" key="2">
    <source>
        <dbReference type="Proteomes" id="UP000644756"/>
    </source>
</evidence>
<proteinExistence type="predicted"/>
<reference evidence="1" key="2">
    <citation type="submission" date="2020-09" db="EMBL/GenBank/DDBJ databases">
        <authorList>
            <person name="Sun Q."/>
            <person name="Zhou Y."/>
        </authorList>
    </citation>
    <scope>NUCLEOTIDE SEQUENCE</scope>
    <source>
        <strain evidence="1">CGMCC 1.12987</strain>
    </source>
</reference>
<dbReference type="Proteomes" id="UP000644756">
    <property type="component" value="Unassembled WGS sequence"/>
</dbReference>
<accession>A0A917FYT6</accession>
<protein>
    <recommendedName>
        <fullName evidence="3">Histidine kinase/HSP90-like ATPase domain-containing protein</fullName>
    </recommendedName>
</protein>
<evidence type="ECO:0000313" key="1">
    <source>
        <dbReference type="EMBL" id="GGG14565.1"/>
    </source>
</evidence>
<sequence>MGISKIFGNPFYTTKEKGTGLGLTISYNIIKDQMVKSRSIVGKIKEQSLSSICQQQTAWIGDNY</sequence>
<dbReference type="Gene3D" id="3.30.565.10">
    <property type="entry name" value="Histidine kinase-like ATPase, C-terminal domain"/>
    <property type="match status" value="1"/>
</dbReference>
<keyword evidence="2" id="KW-1185">Reference proteome</keyword>
<dbReference type="AlphaFoldDB" id="A0A917FYT6"/>
<organism evidence="1 2">
    <name type="scientific">Paenibacillus abyssi</name>
    <dbReference type="NCBI Taxonomy" id="1340531"/>
    <lineage>
        <taxon>Bacteria</taxon>
        <taxon>Bacillati</taxon>
        <taxon>Bacillota</taxon>
        <taxon>Bacilli</taxon>
        <taxon>Bacillales</taxon>
        <taxon>Paenibacillaceae</taxon>
        <taxon>Paenibacillus</taxon>
    </lineage>
</organism>
<gene>
    <name evidence="1" type="ORF">GCM10010916_34340</name>
</gene>
<name>A0A917FYT6_9BACL</name>
<reference evidence="1" key="1">
    <citation type="journal article" date="2014" name="Int. J. Syst. Evol. Microbiol.">
        <title>Complete genome sequence of Corynebacterium casei LMG S-19264T (=DSM 44701T), isolated from a smear-ripened cheese.</title>
        <authorList>
            <consortium name="US DOE Joint Genome Institute (JGI-PGF)"/>
            <person name="Walter F."/>
            <person name="Albersmeier A."/>
            <person name="Kalinowski J."/>
            <person name="Ruckert C."/>
        </authorList>
    </citation>
    <scope>NUCLEOTIDE SEQUENCE</scope>
    <source>
        <strain evidence="1">CGMCC 1.12987</strain>
    </source>
</reference>
<dbReference type="InterPro" id="IPR036890">
    <property type="entry name" value="HATPase_C_sf"/>
</dbReference>
<dbReference type="SUPFAM" id="SSF55874">
    <property type="entry name" value="ATPase domain of HSP90 chaperone/DNA topoisomerase II/histidine kinase"/>
    <property type="match status" value="1"/>
</dbReference>
<comment type="caution">
    <text evidence="1">The sequence shown here is derived from an EMBL/GenBank/DDBJ whole genome shotgun (WGS) entry which is preliminary data.</text>
</comment>
<evidence type="ECO:0008006" key="3">
    <source>
        <dbReference type="Google" id="ProtNLM"/>
    </source>
</evidence>
<dbReference type="EMBL" id="BMGR01000011">
    <property type="protein sequence ID" value="GGG14565.1"/>
    <property type="molecule type" value="Genomic_DNA"/>
</dbReference>